<dbReference type="GO" id="GO:0005886">
    <property type="term" value="C:plasma membrane"/>
    <property type="evidence" value="ECO:0007669"/>
    <property type="project" value="UniProtKB-SubCell"/>
</dbReference>
<dbReference type="GO" id="GO:0006465">
    <property type="term" value="P:signal peptide processing"/>
    <property type="evidence" value="ECO:0007669"/>
    <property type="project" value="TreeGrafter"/>
</dbReference>
<evidence type="ECO:0000256" key="2">
    <source>
        <dbReference type="ARBA" id="ARBA00005801"/>
    </source>
</evidence>
<dbReference type="PANTHER" id="PTHR30487:SF0">
    <property type="entry name" value="PREPILIN LEADER PEPTIDASE_N-METHYLTRANSFERASE-RELATED"/>
    <property type="match status" value="1"/>
</dbReference>
<gene>
    <name evidence="21" type="ORF">G4V39_07280</name>
</gene>
<evidence type="ECO:0000256" key="7">
    <source>
        <dbReference type="ARBA" id="ARBA00022679"/>
    </source>
</evidence>
<evidence type="ECO:0000256" key="4">
    <source>
        <dbReference type="ARBA" id="ARBA00022519"/>
    </source>
</evidence>
<keyword evidence="11" id="KW-1133">Transmembrane helix</keyword>
<keyword evidence="6 18" id="KW-0645">Protease</keyword>
<dbReference type="KEGG" id="tav:G4V39_07280"/>
<evidence type="ECO:0000256" key="12">
    <source>
        <dbReference type="ARBA" id="ARBA00023136"/>
    </source>
</evidence>
<keyword evidence="9 18" id="KW-0812">Transmembrane</keyword>
<comment type="function">
    <text evidence="18">Plays an essential role in type IV pili and type II pseudopili formation by proteolytically removing the leader sequence from substrate proteins and subsequently monomethylating the alpha-amino group of the newly exposed N-terminal phenylalanine.</text>
</comment>
<dbReference type="Pfam" id="PF06750">
    <property type="entry name" value="A24_N_bact"/>
    <property type="match status" value="1"/>
</dbReference>
<evidence type="ECO:0000313" key="22">
    <source>
        <dbReference type="Proteomes" id="UP000502179"/>
    </source>
</evidence>
<sequence>MGDGFLFYFLIFCLGAICGSFLNVCIFRLPQGQSVVSPRSFCPYCRRPIAWFDNIPLLSFLLLRGRSRCCRQAIPWRYPLVETLSGILAVASVYRFGLTPLALLYFIFLAALLVITFIDLDHQIIPDEVSLPGILVGLLAAALRTDLSLRDAFLGAIVGGGILWLVAVGYQRLTGREGMGGGDIKLLAMIGAFLGWRAIPFIILLSALVGSLVGILFMLAKGKASGRLAIPYGPFLALAAVLWVFWGEKIILFYLTTF</sequence>
<evidence type="ECO:0000256" key="11">
    <source>
        <dbReference type="ARBA" id="ARBA00022989"/>
    </source>
</evidence>
<evidence type="ECO:0000256" key="9">
    <source>
        <dbReference type="ARBA" id="ARBA00022692"/>
    </source>
</evidence>
<evidence type="ECO:0000256" key="3">
    <source>
        <dbReference type="ARBA" id="ARBA00022475"/>
    </source>
</evidence>
<organism evidence="21 22">
    <name type="scientific">Thermosulfuriphilus ammonigenes</name>
    <dbReference type="NCBI Taxonomy" id="1936021"/>
    <lineage>
        <taxon>Bacteria</taxon>
        <taxon>Pseudomonadati</taxon>
        <taxon>Thermodesulfobacteriota</taxon>
        <taxon>Thermodesulfobacteria</taxon>
        <taxon>Thermodesulfobacteriales</taxon>
        <taxon>Thermodesulfobacteriaceae</taxon>
        <taxon>Thermosulfuriphilus</taxon>
    </lineage>
</organism>
<keyword evidence="12" id="KW-0472">Membrane</keyword>
<dbReference type="GO" id="GO:0032259">
    <property type="term" value="P:methylation"/>
    <property type="evidence" value="ECO:0007669"/>
    <property type="project" value="UniProtKB-KW"/>
</dbReference>
<dbReference type="PANTHER" id="PTHR30487">
    <property type="entry name" value="TYPE 4 PREPILIN-LIKE PROTEINS LEADER PEPTIDE-PROCESSING ENZYME"/>
    <property type="match status" value="1"/>
</dbReference>
<keyword evidence="5 18" id="KW-0489">Methyltransferase</keyword>
<protein>
    <recommendedName>
        <fullName evidence="16 18">Prepilin leader peptidase/N-methyltransferase</fullName>
        <ecNumber evidence="18">2.1.1.-</ecNumber>
        <ecNumber evidence="15 18">3.4.23.43</ecNumber>
    </recommendedName>
</protein>
<evidence type="ECO:0000256" key="14">
    <source>
        <dbReference type="ARBA" id="ARBA00050401"/>
    </source>
</evidence>
<evidence type="ECO:0000256" key="5">
    <source>
        <dbReference type="ARBA" id="ARBA00022603"/>
    </source>
</evidence>
<keyword evidence="8" id="KW-0949">S-adenosyl-L-methionine</keyword>
<comment type="subcellular location">
    <subcellularLocation>
        <location evidence="1">Cell inner membrane</location>
        <topology evidence="1">Multi-pass membrane protein</topology>
    </subcellularLocation>
    <subcellularLocation>
        <location evidence="18">Cell membrane</location>
        <topology evidence="18">Multi-pass membrane protein</topology>
    </subcellularLocation>
</comment>
<keyword evidence="22" id="KW-1185">Reference proteome</keyword>
<evidence type="ECO:0000256" key="10">
    <source>
        <dbReference type="ARBA" id="ARBA00022801"/>
    </source>
</evidence>
<dbReference type="GO" id="GO:0004190">
    <property type="term" value="F:aspartic-type endopeptidase activity"/>
    <property type="evidence" value="ECO:0007669"/>
    <property type="project" value="UniProtKB-EC"/>
</dbReference>
<dbReference type="InterPro" id="IPR050882">
    <property type="entry name" value="Prepilin_peptidase/N-MTase"/>
</dbReference>
<proteinExistence type="inferred from homology"/>
<feature type="domain" description="Prepilin peptidase A24 N-terminal" evidence="20">
    <location>
        <begin position="14"/>
        <end position="96"/>
    </location>
</feature>
<name>A0A6G7PX36_9BACT</name>
<dbReference type="FunFam" id="1.20.120.1220:FF:000001">
    <property type="entry name" value="Type 4 prepilin-like proteins leader peptide-processing enzyme"/>
    <property type="match status" value="1"/>
</dbReference>
<evidence type="ECO:0000256" key="1">
    <source>
        <dbReference type="ARBA" id="ARBA00004429"/>
    </source>
</evidence>
<keyword evidence="10 18" id="KW-0378">Hydrolase</keyword>
<evidence type="ECO:0000313" key="21">
    <source>
        <dbReference type="EMBL" id="QIJ72081.1"/>
    </source>
</evidence>
<evidence type="ECO:0000256" key="8">
    <source>
        <dbReference type="ARBA" id="ARBA00022691"/>
    </source>
</evidence>
<keyword evidence="3" id="KW-1003">Cell membrane</keyword>
<dbReference type="PRINTS" id="PR00864">
    <property type="entry name" value="PREPILNPTASE"/>
</dbReference>
<keyword evidence="4" id="KW-0997">Cell inner membrane</keyword>
<evidence type="ECO:0000256" key="16">
    <source>
        <dbReference type="ARBA" id="ARBA00071870"/>
    </source>
</evidence>
<dbReference type="EC" id="2.1.1.-" evidence="18"/>
<evidence type="ECO:0000256" key="15">
    <source>
        <dbReference type="ARBA" id="ARBA00067082"/>
    </source>
</evidence>
<dbReference type="Pfam" id="PF01478">
    <property type="entry name" value="Peptidase_A24"/>
    <property type="match status" value="1"/>
</dbReference>
<dbReference type="InterPro" id="IPR014032">
    <property type="entry name" value="Peptidase_A24A_bac"/>
</dbReference>
<dbReference type="InterPro" id="IPR010627">
    <property type="entry name" value="Prepilin_pept_A24_N"/>
</dbReference>
<dbReference type="GO" id="GO:0008168">
    <property type="term" value="F:methyltransferase activity"/>
    <property type="evidence" value="ECO:0007669"/>
    <property type="project" value="UniProtKB-KW"/>
</dbReference>
<evidence type="ECO:0000256" key="18">
    <source>
        <dbReference type="RuleBase" id="RU003794"/>
    </source>
</evidence>
<reference evidence="21 22" key="1">
    <citation type="submission" date="2020-02" db="EMBL/GenBank/DDBJ databases">
        <title>Genome analysis of Thermosulfuriphilus ammonigenes ST65T, an anaerobic thermophilic chemolithoautotrophic bacterium isolated from a deep-sea hydrothermal vent.</title>
        <authorList>
            <person name="Slobodkina G."/>
            <person name="Allioux M."/>
            <person name="Merkel A."/>
            <person name="Alain K."/>
            <person name="Jebbar M."/>
            <person name="Slobodkin A."/>
        </authorList>
    </citation>
    <scope>NUCLEOTIDE SEQUENCE [LARGE SCALE GENOMIC DNA]</scope>
    <source>
        <strain evidence="21 22">ST65</strain>
    </source>
</reference>
<evidence type="ECO:0000256" key="17">
    <source>
        <dbReference type="RuleBase" id="RU003793"/>
    </source>
</evidence>
<dbReference type="InterPro" id="IPR000045">
    <property type="entry name" value="Prepilin_IV_endopep_pep"/>
</dbReference>
<evidence type="ECO:0000256" key="13">
    <source>
        <dbReference type="ARBA" id="ARBA00023268"/>
    </source>
</evidence>
<comment type="similarity">
    <text evidence="2 17">Belongs to the peptidase A24 family.</text>
</comment>
<dbReference type="RefSeq" id="WP_166032298.1">
    <property type="nucleotide sequence ID" value="NZ_CP048877.1"/>
</dbReference>
<dbReference type="EC" id="3.4.23.43" evidence="15 18"/>
<feature type="domain" description="Prepilin type IV endopeptidase peptidase" evidence="19">
    <location>
        <begin position="106"/>
        <end position="215"/>
    </location>
</feature>
<dbReference type="EMBL" id="CP048877">
    <property type="protein sequence ID" value="QIJ72081.1"/>
    <property type="molecule type" value="Genomic_DNA"/>
</dbReference>
<comment type="catalytic activity">
    <reaction evidence="14 18">
        <text>Typically cleaves a -Gly-|-Phe- bond to release an N-terminal, basic peptide of 5-8 residues from type IV prepilin, and then N-methylates the new N-terminal amino group, the methyl donor being S-adenosyl-L-methionine.</text>
        <dbReference type="EC" id="3.4.23.43"/>
    </reaction>
</comment>
<evidence type="ECO:0000259" key="19">
    <source>
        <dbReference type="Pfam" id="PF01478"/>
    </source>
</evidence>
<accession>A0A6G7PX36</accession>
<dbReference type="Gene3D" id="1.20.120.1220">
    <property type="match status" value="1"/>
</dbReference>
<dbReference type="Proteomes" id="UP000502179">
    <property type="component" value="Chromosome"/>
</dbReference>
<keyword evidence="7 18" id="KW-0808">Transferase</keyword>
<keyword evidence="13 18" id="KW-0511">Multifunctional enzyme</keyword>
<dbReference type="AlphaFoldDB" id="A0A6G7PX36"/>
<evidence type="ECO:0000259" key="20">
    <source>
        <dbReference type="Pfam" id="PF06750"/>
    </source>
</evidence>
<evidence type="ECO:0000256" key="6">
    <source>
        <dbReference type="ARBA" id="ARBA00022670"/>
    </source>
</evidence>